<evidence type="ECO:0000256" key="11">
    <source>
        <dbReference type="ARBA" id="ARBA00023306"/>
    </source>
</evidence>
<keyword evidence="15" id="KW-1185">Reference proteome</keyword>
<dbReference type="PANTHER" id="PTHR46600">
    <property type="entry name" value="THAP DOMAIN-CONTAINING"/>
    <property type="match status" value="1"/>
</dbReference>
<reference evidence="14" key="3">
    <citation type="submission" date="2025-09" db="UniProtKB">
        <authorList>
            <consortium name="Ensembl"/>
        </authorList>
    </citation>
    <scope>IDENTIFICATION</scope>
</reference>
<dbReference type="PROSITE" id="PS50950">
    <property type="entry name" value="ZF_THAP"/>
    <property type="match status" value="1"/>
</dbReference>
<dbReference type="Pfam" id="PF05485">
    <property type="entry name" value="THAP"/>
    <property type="match status" value="1"/>
</dbReference>
<comment type="similarity">
    <text evidence="2">Belongs to the THAP1 family.</text>
</comment>
<reference evidence="14" key="2">
    <citation type="submission" date="2025-08" db="UniProtKB">
        <authorList>
            <consortium name="Ensembl"/>
        </authorList>
    </citation>
    <scope>IDENTIFICATION</scope>
</reference>
<dbReference type="SMART" id="SM00692">
    <property type="entry name" value="DM3"/>
    <property type="match status" value="1"/>
</dbReference>
<proteinExistence type="inferred from homology"/>
<evidence type="ECO:0000256" key="12">
    <source>
        <dbReference type="PROSITE-ProRule" id="PRU00309"/>
    </source>
</evidence>
<dbReference type="Gene3D" id="6.20.210.20">
    <property type="entry name" value="THAP domain"/>
    <property type="match status" value="1"/>
</dbReference>
<feature type="domain" description="THAP-type" evidence="13">
    <location>
        <begin position="1"/>
        <end position="79"/>
    </location>
</feature>
<evidence type="ECO:0000256" key="10">
    <source>
        <dbReference type="ARBA" id="ARBA00023242"/>
    </source>
</evidence>
<dbReference type="HOGENOM" id="CLU_1401998_0_0_1"/>
<evidence type="ECO:0000256" key="5">
    <source>
        <dbReference type="ARBA" id="ARBA00022833"/>
    </source>
</evidence>
<comment type="subcellular location">
    <subcellularLocation>
        <location evidence="1">Nucleus</location>
        <location evidence="1">Nucleoplasm</location>
    </subcellularLocation>
</comment>
<evidence type="ECO:0000256" key="8">
    <source>
        <dbReference type="ARBA" id="ARBA00023125"/>
    </source>
</evidence>
<organism evidence="14 15">
    <name type="scientific">Ciona savignyi</name>
    <name type="common">Pacific transparent sea squirt</name>
    <dbReference type="NCBI Taxonomy" id="51511"/>
    <lineage>
        <taxon>Eukaryota</taxon>
        <taxon>Metazoa</taxon>
        <taxon>Chordata</taxon>
        <taxon>Tunicata</taxon>
        <taxon>Ascidiacea</taxon>
        <taxon>Phlebobranchia</taxon>
        <taxon>Cionidae</taxon>
        <taxon>Ciona</taxon>
    </lineage>
</organism>
<evidence type="ECO:0000256" key="1">
    <source>
        <dbReference type="ARBA" id="ARBA00004642"/>
    </source>
</evidence>
<dbReference type="InParanoid" id="H2Z4S2"/>
<dbReference type="InterPro" id="IPR038441">
    <property type="entry name" value="THAP_Znf_sf"/>
</dbReference>
<dbReference type="SMART" id="SM00980">
    <property type="entry name" value="THAP"/>
    <property type="match status" value="1"/>
</dbReference>
<evidence type="ECO:0000259" key="13">
    <source>
        <dbReference type="PROSITE" id="PS50950"/>
    </source>
</evidence>
<keyword evidence="9" id="KW-0804">Transcription</keyword>
<keyword evidence="10" id="KW-0539">Nucleus</keyword>
<dbReference type="InterPro" id="IPR026516">
    <property type="entry name" value="THAP1/10"/>
</dbReference>
<keyword evidence="6" id="KW-0805">Transcription regulation</keyword>
<dbReference type="OMA" id="DLEIRRW"/>
<sequence>MGCCSAPNCKNRTEKGFKMYRFPTDSTLKRIWLRNCRRANWMPTTSSRLCQVHFDNSQFKTRRTNSLKKLISGAIPTIFNKYSKPKRQSLKRSIDDKNSCLIDHDHQYSKPEKEAVTETEGNEHSSTLDIKYDIIAEQSETKDTQEDCVNCSALKLQNMHLQWEVSILKAKLENMSENFHKFLHVEAQVKALSR</sequence>
<dbReference type="SUPFAM" id="SSF57716">
    <property type="entry name" value="Glucocorticoid receptor-like (DNA-binding domain)"/>
    <property type="match status" value="1"/>
</dbReference>
<dbReference type="AlphaFoldDB" id="H2Z4S2"/>
<dbReference type="GeneTree" id="ENSGT00940000167820"/>
<name>H2Z4S2_CIOSA</name>
<dbReference type="GO" id="GO:0043565">
    <property type="term" value="F:sequence-specific DNA binding"/>
    <property type="evidence" value="ECO:0007669"/>
    <property type="project" value="InterPro"/>
</dbReference>
<dbReference type="GO" id="GO:0008270">
    <property type="term" value="F:zinc ion binding"/>
    <property type="evidence" value="ECO:0007669"/>
    <property type="project" value="UniProtKB-KW"/>
</dbReference>
<evidence type="ECO:0000313" key="15">
    <source>
        <dbReference type="Proteomes" id="UP000007875"/>
    </source>
</evidence>
<dbReference type="PANTHER" id="PTHR46600:SF1">
    <property type="entry name" value="THAP DOMAIN-CONTAINING PROTEIN 1"/>
    <property type="match status" value="1"/>
</dbReference>
<keyword evidence="4 12" id="KW-0863">Zinc-finger</keyword>
<evidence type="ECO:0000256" key="6">
    <source>
        <dbReference type="ARBA" id="ARBA00023015"/>
    </source>
</evidence>
<protein>
    <recommendedName>
        <fullName evidence="13">THAP-type domain-containing protein</fullName>
    </recommendedName>
</protein>
<accession>H2Z4S2</accession>
<evidence type="ECO:0000256" key="4">
    <source>
        <dbReference type="ARBA" id="ARBA00022771"/>
    </source>
</evidence>
<dbReference type="Proteomes" id="UP000007875">
    <property type="component" value="Unassembled WGS sequence"/>
</dbReference>
<dbReference type="Ensembl" id="ENSCSAVT00000012728.1">
    <property type="protein sequence ID" value="ENSCSAVP00000012584.1"/>
    <property type="gene ID" value="ENSCSAVG00000007387.1"/>
</dbReference>
<dbReference type="GO" id="GO:0005654">
    <property type="term" value="C:nucleoplasm"/>
    <property type="evidence" value="ECO:0007669"/>
    <property type="project" value="UniProtKB-SubCell"/>
</dbReference>
<keyword evidence="3" id="KW-0479">Metal-binding</keyword>
<dbReference type="eggNOG" id="ENOG502RU3X">
    <property type="taxonomic scope" value="Eukaryota"/>
</dbReference>
<keyword evidence="8 12" id="KW-0238">DNA-binding</keyword>
<evidence type="ECO:0000256" key="7">
    <source>
        <dbReference type="ARBA" id="ARBA00023054"/>
    </source>
</evidence>
<keyword evidence="5" id="KW-0862">Zinc</keyword>
<keyword evidence="7" id="KW-0175">Coiled coil</keyword>
<evidence type="ECO:0000313" key="14">
    <source>
        <dbReference type="Ensembl" id="ENSCSAVP00000012584.1"/>
    </source>
</evidence>
<evidence type="ECO:0000256" key="9">
    <source>
        <dbReference type="ARBA" id="ARBA00023163"/>
    </source>
</evidence>
<keyword evidence="11" id="KW-0131">Cell cycle</keyword>
<evidence type="ECO:0000256" key="2">
    <source>
        <dbReference type="ARBA" id="ARBA00006177"/>
    </source>
</evidence>
<evidence type="ECO:0000256" key="3">
    <source>
        <dbReference type="ARBA" id="ARBA00022723"/>
    </source>
</evidence>
<dbReference type="InterPro" id="IPR006612">
    <property type="entry name" value="THAP_Znf"/>
</dbReference>
<reference evidence="15" key="1">
    <citation type="submission" date="2003-08" db="EMBL/GenBank/DDBJ databases">
        <authorList>
            <person name="Birren B."/>
            <person name="Nusbaum C."/>
            <person name="Abebe A."/>
            <person name="Abouelleil A."/>
            <person name="Adekoya E."/>
            <person name="Ait-zahra M."/>
            <person name="Allen N."/>
            <person name="Allen T."/>
            <person name="An P."/>
            <person name="Anderson M."/>
            <person name="Anderson S."/>
            <person name="Arachchi H."/>
            <person name="Armbruster J."/>
            <person name="Bachantsang P."/>
            <person name="Baldwin J."/>
            <person name="Barry A."/>
            <person name="Bayul T."/>
            <person name="Blitshsteyn B."/>
            <person name="Bloom T."/>
            <person name="Blye J."/>
            <person name="Boguslavskiy L."/>
            <person name="Borowsky M."/>
            <person name="Boukhgalter B."/>
            <person name="Brunache A."/>
            <person name="Butler J."/>
            <person name="Calixte N."/>
            <person name="Calvo S."/>
            <person name="Camarata J."/>
            <person name="Campo K."/>
            <person name="Chang J."/>
            <person name="Cheshatsang Y."/>
            <person name="Citroen M."/>
            <person name="Collymore A."/>
            <person name="Considine T."/>
            <person name="Cook A."/>
            <person name="Cooke P."/>
            <person name="Corum B."/>
            <person name="Cuomo C."/>
            <person name="David R."/>
            <person name="Dawoe T."/>
            <person name="Degray S."/>
            <person name="Dodge S."/>
            <person name="Dooley K."/>
            <person name="Dorje P."/>
            <person name="Dorjee K."/>
            <person name="Dorris L."/>
            <person name="Duffey N."/>
            <person name="Dupes A."/>
            <person name="Elkins T."/>
            <person name="Engels R."/>
            <person name="Erickson J."/>
            <person name="Farina A."/>
            <person name="Faro S."/>
            <person name="Ferreira P."/>
            <person name="Fischer H."/>
            <person name="Fitzgerald M."/>
            <person name="Foley K."/>
            <person name="Gage D."/>
            <person name="Galagan J."/>
            <person name="Gearin G."/>
            <person name="Gnerre S."/>
            <person name="Gnirke A."/>
            <person name="Goyette A."/>
            <person name="Graham J."/>
            <person name="Grandbois E."/>
            <person name="Gyaltsen K."/>
            <person name="Hafez N."/>
            <person name="Hagopian D."/>
            <person name="Hagos B."/>
            <person name="Hall J."/>
            <person name="Hatcher B."/>
            <person name="Heller A."/>
            <person name="Higgins H."/>
            <person name="Honan T."/>
            <person name="Horn A."/>
            <person name="Houde N."/>
            <person name="Hughes L."/>
            <person name="Hulme W."/>
            <person name="Husby E."/>
            <person name="Iliev I."/>
            <person name="Jaffe D."/>
            <person name="Jones C."/>
            <person name="Kamal M."/>
            <person name="Kamat A."/>
            <person name="Kamvysselis M."/>
            <person name="Karlsson E."/>
            <person name="Kells C."/>
            <person name="Kieu A."/>
            <person name="Kisner P."/>
            <person name="Kodira C."/>
            <person name="Kulbokas E."/>
            <person name="Labutti K."/>
            <person name="Lama D."/>
            <person name="Landers T."/>
            <person name="Leger J."/>
            <person name="Levine S."/>
            <person name="Lewis D."/>
            <person name="Lewis T."/>
            <person name="Lindblad-toh K."/>
            <person name="Liu X."/>
            <person name="Lokyitsang T."/>
            <person name="Lokyitsang Y."/>
            <person name="Lucien O."/>
            <person name="Lui A."/>
            <person name="Ma L.J."/>
            <person name="Mabbitt R."/>
            <person name="Macdonald J."/>
            <person name="Maclean C."/>
            <person name="Major J."/>
            <person name="Manning J."/>
            <person name="Marabella R."/>
            <person name="Maru K."/>
            <person name="Matthews C."/>
            <person name="Mauceli E."/>
            <person name="Mccarthy M."/>
            <person name="Mcdonough S."/>
            <person name="Mcghee T."/>
            <person name="Meldrim J."/>
            <person name="Meneus L."/>
            <person name="Mesirov J."/>
            <person name="Mihalev A."/>
            <person name="Mihova T."/>
            <person name="Mikkelsen T."/>
            <person name="Mlenga V."/>
            <person name="Moru K."/>
            <person name="Mozes J."/>
            <person name="Mulrain L."/>
            <person name="Munson G."/>
            <person name="Naylor J."/>
            <person name="Newes C."/>
            <person name="Nguyen C."/>
            <person name="Nguyen N."/>
            <person name="Nguyen T."/>
            <person name="Nicol R."/>
            <person name="Nielsen C."/>
            <person name="Nizzari M."/>
            <person name="Norbu C."/>
            <person name="Norbu N."/>
            <person name="O'donnell P."/>
            <person name="Okoawo O."/>
            <person name="O'leary S."/>
            <person name="Omotosho B."/>
            <person name="O'neill K."/>
            <person name="Osman S."/>
            <person name="Parker S."/>
            <person name="Perrin D."/>
            <person name="Phunkhang P."/>
            <person name="Piqani B."/>
            <person name="Purcell S."/>
            <person name="Rachupka T."/>
            <person name="Ramasamy U."/>
            <person name="Rameau R."/>
            <person name="Ray V."/>
            <person name="Raymond C."/>
            <person name="Retta R."/>
            <person name="Richardson S."/>
            <person name="Rise C."/>
            <person name="Rodriguez J."/>
            <person name="Rogers J."/>
            <person name="Rogov P."/>
            <person name="Rutman M."/>
            <person name="Schupbach R."/>
            <person name="Seaman C."/>
            <person name="Settipalli S."/>
            <person name="Sharpe T."/>
            <person name="Sheridan J."/>
            <person name="Sherpa N."/>
            <person name="Shi J."/>
            <person name="Smirnov S."/>
            <person name="Smith C."/>
            <person name="Sougnez C."/>
            <person name="Spencer B."/>
            <person name="Stalker J."/>
            <person name="Stange-thomann N."/>
            <person name="Stavropoulos S."/>
            <person name="Stetson K."/>
            <person name="Stone C."/>
            <person name="Stone S."/>
            <person name="Stubbs M."/>
            <person name="Talamas J."/>
            <person name="Tchuinga P."/>
            <person name="Tenzing P."/>
            <person name="Tesfaye S."/>
            <person name="Theodore J."/>
            <person name="Thoulutsang Y."/>
            <person name="Topham K."/>
            <person name="Towey S."/>
            <person name="Tsamla T."/>
            <person name="Tsomo N."/>
            <person name="Vallee D."/>
            <person name="Vassiliev H."/>
            <person name="Venkataraman V."/>
            <person name="Vinson J."/>
            <person name="Vo A."/>
            <person name="Wade C."/>
            <person name="Wang S."/>
            <person name="Wangchuk T."/>
            <person name="Wangdi T."/>
            <person name="Whittaker C."/>
            <person name="Wilkinson J."/>
            <person name="Wu Y."/>
            <person name="Wyman D."/>
            <person name="Yadav S."/>
            <person name="Yang S."/>
            <person name="Yang X."/>
            <person name="Yeager S."/>
            <person name="Yee E."/>
            <person name="Young G."/>
            <person name="Zainoun J."/>
            <person name="Zembeck L."/>
            <person name="Zimmer A."/>
            <person name="Zody M."/>
            <person name="Lander E."/>
        </authorList>
    </citation>
    <scope>NUCLEOTIDE SEQUENCE [LARGE SCALE GENOMIC DNA]</scope>
</reference>